<reference evidence="3" key="2">
    <citation type="submission" date="2024-09" db="EMBL/GenBank/DDBJ databases">
        <authorList>
            <person name="Veyrier F.J."/>
        </authorList>
    </citation>
    <scope>NUCLEOTIDE SEQUENCE</scope>
    <source>
        <strain evidence="3">17694</strain>
    </source>
</reference>
<evidence type="ECO:0000313" key="4">
    <source>
        <dbReference type="Proteomes" id="UP000831534"/>
    </source>
</evidence>
<dbReference type="PANTHER" id="PTHR23150">
    <property type="entry name" value="SULFATASE MODIFYING FACTOR 1, 2"/>
    <property type="match status" value="1"/>
</dbReference>
<feature type="signal peptide" evidence="1">
    <location>
        <begin position="1"/>
        <end position="20"/>
    </location>
</feature>
<dbReference type="EMBL" id="CP091521">
    <property type="protein sequence ID" value="UOP05231.1"/>
    <property type="molecule type" value="Genomic_DNA"/>
</dbReference>
<sequence length="252" mass="27599">MAGKRLLGLWACGVSAAAFAAPMVSLPAARVSSPYVAAKTQTVRVAAFRLDKYPVTNAEFAAFVRRHPQWQRGRADARQADAERYLRHWRGGAPARADADKPVTQVSWFAAHAYCQAQGKRLPTTAEWEYAARASATAKNGTRQAAYRRLFADWYHAGEQRVLRPVGQGRANAWGIHDLHGLIWEWTEDFNNALLIADASGHRGGDFCGVPAAALADSTDYGALMRHHLRTRLQAYSSLPALGFRCAAAAKP</sequence>
<dbReference type="PANTHER" id="PTHR23150:SF19">
    <property type="entry name" value="FORMYLGLYCINE-GENERATING ENZYME"/>
    <property type="match status" value="1"/>
</dbReference>
<name>A0A8T9MVN1_9NEIS</name>
<keyword evidence="4" id="KW-1185">Reference proteome</keyword>
<keyword evidence="1" id="KW-0732">Signal</keyword>
<accession>A0A8T9MVN1</accession>
<dbReference type="GO" id="GO:0120147">
    <property type="term" value="F:formylglycine-generating oxidase activity"/>
    <property type="evidence" value="ECO:0007669"/>
    <property type="project" value="TreeGrafter"/>
</dbReference>
<dbReference type="RefSeq" id="WP_027008667.1">
    <property type="nucleotide sequence ID" value="NZ_CP091521.1"/>
</dbReference>
<evidence type="ECO:0000313" key="3">
    <source>
        <dbReference type="EMBL" id="UOP05231.1"/>
    </source>
</evidence>
<feature type="domain" description="Sulfatase-modifying factor enzyme-like" evidence="2">
    <location>
        <begin position="38"/>
        <end position="247"/>
    </location>
</feature>
<dbReference type="InterPro" id="IPR005532">
    <property type="entry name" value="SUMF_dom"/>
</dbReference>
<organism evidence="3 4">
    <name type="scientific">Conchiformibius kuhniae</name>
    <dbReference type="NCBI Taxonomy" id="211502"/>
    <lineage>
        <taxon>Bacteria</taxon>
        <taxon>Pseudomonadati</taxon>
        <taxon>Pseudomonadota</taxon>
        <taxon>Betaproteobacteria</taxon>
        <taxon>Neisseriales</taxon>
        <taxon>Neisseriaceae</taxon>
        <taxon>Conchiformibius</taxon>
    </lineage>
</organism>
<dbReference type="AlphaFoldDB" id="A0A8T9MVN1"/>
<dbReference type="Gene3D" id="3.90.1580.10">
    <property type="entry name" value="paralog of FGE (formylglycine-generating enzyme)"/>
    <property type="match status" value="1"/>
</dbReference>
<gene>
    <name evidence="3" type="ORF">LVJ77_03140</name>
</gene>
<dbReference type="KEGG" id="ckh:LVJ77_03140"/>
<reference evidence="3" key="1">
    <citation type="journal article" date="2022" name="Res Sq">
        <title>Evolution of multicellular longitudinally dividing oral cavity symbionts (Neisseriaceae).</title>
        <authorList>
            <person name="Nyongesa S."/>
            <person name="Weber P."/>
            <person name="Bernet E."/>
            <person name="Pullido F."/>
            <person name="Nieckarz M."/>
            <person name="Delaby M."/>
            <person name="Nieves C."/>
            <person name="Viehboeck T."/>
            <person name="Krause N."/>
            <person name="Rivera-Millot A."/>
            <person name="Nakamura A."/>
            <person name="Vischer N."/>
            <person name="VanNieuwenhze M."/>
            <person name="Brun Y."/>
            <person name="Cava F."/>
            <person name="Bulgheresi S."/>
            <person name="Veyrier F."/>
        </authorList>
    </citation>
    <scope>NUCLEOTIDE SEQUENCE</scope>
    <source>
        <strain evidence="3">17694</strain>
    </source>
</reference>
<feature type="chain" id="PRO_5035915573" evidence="1">
    <location>
        <begin position="21"/>
        <end position="252"/>
    </location>
</feature>
<evidence type="ECO:0000259" key="2">
    <source>
        <dbReference type="Pfam" id="PF03781"/>
    </source>
</evidence>
<dbReference type="InterPro" id="IPR042095">
    <property type="entry name" value="SUMF_sf"/>
</dbReference>
<dbReference type="InterPro" id="IPR016187">
    <property type="entry name" value="CTDL_fold"/>
</dbReference>
<dbReference type="InterPro" id="IPR051043">
    <property type="entry name" value="Sulfatase_Mod_Factor_Kinase"/>
</dbReference>
<dbReference type="Proteomes" id="UP000831534">
    <property type="component" value="Chromosome"/>
</dbReference>
<dbReference type="Pfam" id="PF03781">
    <property type="entry name" value="FGE-sulfatase"/>
    <property type="match status" value="1"/>
</dbReference>
<proteinExistence type="predicted"/>
<evidence type="ECO:0000256" key="1">
    <source>
        <dbReference type="SAM" id="SignalP"/>
    </source>
</evidence>
<dbReference type="SUPFAM" id="SSF56436">
    <property type="entry name" value="C-type lectin-like"/>
    <property type="match status" value="1"/>
</dbReference>
<protein>
    <submittedName>
        <fullName evidence="3">Formylglycine-generating enzyme family protein</fullName>
    </submittedName>
</protein>